<feature type="binding site" description="in other chain" evidence="1">
    <location>
        <begin position="120"/>
        <end position="124"/>
    </location>
    <ligand>
        <name>dUMP</name>
        <dbReference type="ChEBI" id="CHEBI:246422"/>
        <note>ligand shared between dimeric partners</note>
    </ligand>
</feature>
<evidence type="ECO:0000313" key="3">
    <source>
        <dbReference type="EMBL" id="MDQ7246115.1"/>
    </source>
</evidence>
<evidence type="ECO:0000256" key="2">
    <source>
        <dbReference type="SAM" id="MobiDB-lite"/>
    </source>
</evidence>
<dbReference type="PROSITE" id="PS51331">
    <property type="entry name" value="THYX"/>
    <property type="match status" value="1"/>
</dbReference>
<reference evidence="4" key="1">
    <citation type="submission" date="2023-08" db="EMBL/GenBank/DDBJ databases">
        <title>Rhodospirillaceae gen. nov., a novel taxon isolated from the Yangtze River Yuezi River estuary sludge.</title>
        <authorList>
            <person name="Ruan L."/>
        </authorList>
    </citation>
    <scope>NUCLEOTIDE SEQUENCE [LARGE SCALE GENOMIC DNA]</scope>
    <source>
        <strain evidence="4">R-7</strain>
    </source>
</reference>
<keyword evidence="4" id="KW-1185">Reference proteome</keyword>
<dbReference type="InterPro" id="IPR003669">
    <property type="entry name" value="Thymidylate_synthase_ThyX"/>
</dbReference>
<comment type="caution">
    <text evidence="3">The sequence shown here is derived from an EMBL/GenBank/DDBJ whole genome shotgun (WGS) entry which is preliminary data.</text>
</comment>
<dbReference type="SUPFAM" id="SSF69796">
    <property type="entry name" value="Thymidylate synthase-complementing protein Thy1"/>
    <property type="match status" value="1"/>
</dbReference>
<feature type="binding site" evidence="1">
    <location>
        <begin position="112"/>
        <end position="114"/>
    </location>
    <ligand>
        <name>FAD</name>
        <dbReference type="ChEBI" id="CHEBI:57692"/>
        <note>ligand shared between neighboring subunits</note>
    </ligand>
</feature>
<keyword evidence="1 3" id="KW-0808">Transferase</keyword>
<keyword evidence="1" id="KW-0521">NADP</keyword>
<dbReference type="NCBIfam" id="TIGR02170">
    <property type="entry name" value="thyX"/>
    <property type="match status" value="1"/>
</dbReference>
<name>A0ABU0YEI2_9PROT</name>
<dbReference type="InterPro" id="IPR036098">
    <property type="entry name" value="Thymidylate_synthase_ThyX_sf"/>
</dbReference>
<proteinExistence type="inferred from homology"/>
<feature type="binding site" evidence="1">
    <location>
        <position position="226"/>
    </location>
    <ligand>
        <name>FAD</name>
        <dbReference type="ChEBI" id="CHEBI:57692"/>
        <note>ligand shared between neighboring subunits</note>
    </ligand>
</feature>
<evidence type="ECO:0000256" key="1">
    <source>
        <dbReference type="HAMAP-Rule" id="MF_01408"/>
    </source>
</evidence>
<comment type="catalytic activity">
    <reaction evidence="1">
        <text>dUMP + (6R)-5,10-methylene-5,6,7,8-tetrahydrofolate + NADPH + H(+) = dTMP + (6S)-5,6,7,8-tetrahydrofolate + NADP(+)</text>
        <dbReference type="Rhea" id="RHEA:29043"/>
        <dbReference type="ChEBI" id="CHEBI:15378"/>
        <dbReference type="ChEBI" id="CHEBI:15636"/>
        <dbReference type="ChEBI" id="CHEBI:57453"/>
        <dbReference type="ChEBI" id="CHEBI:57783"/>
        <dbReference type="ChEBI" id="CHEBI:58349"/>
        <dbReference type="ChEBI" id="CHEBI:63528"/>
        <dbReference type="ChEBI" id="CHEBI:246422"/>
        <dbReference type="EC" id="2.1.1.148"/>
    </reaction>
</comment>
<dbReference type="PANTHER" id="PTHR34934">
    <property type="entry name" value="FLAVIN-DEPENDENT THYMIDYLATE SYNTHASE"/>
    <property type="match status" value="1"/>
</dbReference>
<dbReference type="Proteomes" id="UP001230156">
    <property type="component" value="Unassembled WGS sequence"/>
</dbReference>
<dbReference type="Gene3D" id="3.30.1360.170">
    <property type="match status" value="1"/>
</dbReference>
<organism evidence="3 4">
    <name type="scientific">Dongia sedimenti</name>
    <dbReference type="NCBI Taxonomy" id="3064282"/>
    <lineage>
        <taxon>Bacteria</taxon>
        <taxon>Pseudomonadati</taxon>
        <taxon>Pseudomonadota</taxon>
        <taxon>Alphaproteobacteria</taxon>
        <taxon>Rhodospirillales</taxon>
        <taxon>Dongiaceae</taxon>
        <taxon>Dongia</taxon>
    </lineage>
</organism>
<dbReference type="CDD" id="cd20175">
    <property type="entry name" value="ThyX"/>
    <property type="match status" value="1"/>
</dbReference>
<feature type="binding site" evidence="1">
    <location>
        <position position="120"/>
    </location>
    <ligand>
        <name>FAD</name>
        <dbReference type="ChEBI" id="CHEBI:57692"/>
        <note>ligand shared between neighboring subunits</note>
    </ligand>
</feature>
<keyword evidence="1" id="KW-0545">Nucleotide biosynthesis</keyword>
<evidence type="ECO:0000313" key="4">
    <source>
        <dbReference type="Proteomes" id="UP001230156"/>
    </source>
</evidence>
<comment type="cofactor">
    <cofactor evidence="1">
        <name>FAD</name>
        <dbReference type="ChEBI" id="CHEBI:57692"/>
    </cofactor>
    <text evidence="1">Binds 4 FAD per tetramer. Each FAD binding site is formed by three monomers.</text>
</comment>
<gene>
    <name evidence="1 3" type="primary">thyX</name>
    <name evidence="3" type="ORF">Q8A70_00490</name>
</gene>
<dbReference type="EC" id="2.1.1.148" evidence="1"/>
<feature type="region of interest" description="Disordered" evidence="2">
    <location>
        <begin position="1"/>
        <end position="23"/>
    </location>
</feature>
<dbReference type="GO" id="GO:0032259">
    <property type="term" value="P:methylation"/>
    <property type="evidence" value="ECO:0007669"/>
    <property type="project" value="UniProtKB-KW"/>
</dbReference>
<feature type="binding site" evidence="1">
    <location>
        <begin position="109"/>
        <end position="112"/>
    </location>
    <ligand>
        <name>dUMP</name>
        <dbReference type="ChEBI" id="CHEBI:246422"/>
        <note>ligand shared between dimeric partners</note>
    </ligand>
</feature>
<feature type="active site" description="Involved in ionization of N3 of dUMP, leading to its activation" evidence="1">
    <location>
        <position position="231"/>
    </location>
</feature>
<comment type="pathway">
    <text evidence="1">Pyrimidine metabolism; dTTP biosynthesis.</text>
</comment>
<protein>
    <recommendedName>
        <fullName evidence="1">Flavin-dependent thymidylate synthase</fullName>
        <shortName evidence="1">FDTS</shortName>
        <ecNumber evidence="1">2.1.1.148</ecNumber>
    </recommendedName>
    <alternativeName>
        <fullName evidence="1">FAD-dependent thymidylate synthase</fullName>
    </alternativeName>
    <alternativeName>
        <fullName evidence="1">Thymidylate synthase ThyX</fullName>
        <shortName evidence="1">TS</shortName>
        <shortName evidence="1">TSase</shortName>
    </alternativeName>
</protein>
<comment type="subunit">
    <text evidence="1">Homotetramer.</text>
</comment>
<accession>A0ABU0YEI2</accession>
<dbReference type="Pfam" id="PF02511">
    <property type="entry name" value="Thy1"/>
    <property type="match status" value="1"/>
</dbReference>
<keyword evidence="1" id="KW-0285">Flavoprotein</keyword>
<keyword evidence="1" id="KW-0274">FAD</keyword>
<feature type="binding site" evidence="1">
    <location>
        <position position="231"/>
    </location>
    <ligand>
        <name>dUMP</name>
        <dbReference type="ChEBI" id="CHEBI:246422"/>
        <note>ligand shared between dimeric partners</note>
    </ligand>
</feature>
<dbReference type="GO" id="GO:0050797">
    <property type="term" value="F:thymidylate synthase (FAD) activity"/>
    <property type="evidence" value="ECO:0007669"/>
    <property type="project" value="UniProtKB-EC"/>
</dbReference>
<comment type="similarity">
    <text evidence="1">Belongs to the thymidylate synthase ThyX family.</text>
</comment>
<keyword evidence="1 3" id="KW-0489">Methyltransferase</keyword>
<dbReference type="RefSeq" id="WP_379953486.1">
    <property type="nucleotide sequence ID" value="NZ_JAUYVI010000001.1"/>
</dbReference>
<comment type="function">
    <text evidence="1">Catalyzes the reductive methylation of 2'-deoxyuridine-5'-monophosphate (dUMP) to 2'-deoxythymidine-5'-monophosphate (dTMP) while utilizing 5,10-methylenetetrahydrofolate (mTHF) as the methyl donor, and NADPH and FADH(2) as the reductant.</text>
</comment>
<dbReference type="PANTHER" id="PTHR34934:SF1">
    <property type="entry name" value="FLAVIN-DEPENDENT THYMIDYLATE SYNTHASE"/>
    <property type="match status" value="1"/>
</dbReference>
<dbReference type="EMBL" id="JAUYVI010000001">
    <property type="protein sequence ID" value="MDQ7246115.1"/>
    <property type="molecule type" value="Genomic_DNA"/>
</dbReference>
<dbReference type="HAMAP" id="MF_01408">
    <property type="entry name" value="ThyX"/>
    <property type="match status" value="1"/>
</dbReference>
<sequence>MPLSQDQQAEIDRQRAESAPTRRPVAPALEEVLYQAIPVLDHGFVRVIDYMGDDTAVVQAARVSYGKGTKKVSEDKGLIHYLMRHRHSTPFEMCEIKFHVKLPIFVARQWIRHRTANVNEYSARYSILDREFYIPAPEQLAAQSVANRQGRGDVLTGPEAERVLDILKRDSTTAYDHYAEMLNESESGEMVDAEKQGLARELARMNLSLNFYTQWYWKIDLHNFMHFLSLRADPHAQYEIRVYADAMLDVLRKWVPLTAEAFEQHRLHAITLSKNALDAIKRMLKGEAVTLETSGLGKREWSELQAVLNGER</sequence>
<feature type="binding site" description="in other chain" evidence="1">
    <location>
        <position position="204"/>
    </location>
    <ligand>
        <name>dUMP</name>
        <dbReference type="ChEBI" id="CHEBI:246422"/>
        <note>ligand shared between dimeric partners</note>
    </ligand>
</feature>
<feature type="binding site" evidence="1">
    <location>
        <begin position="220"/>
        <end position="222"/>
    </location>
    <ligand>
        <name>FAD</name>
        <dbReference type="ChEBI" id="CHEBI:57692"/>
        <note>ligand shared between neighboring subunits</note>
    </ligand>
</feature>
<feature type="binding site" evidence="1">
    <location>
        <position position="89"/>
    </location>
    <ligand>
        <name>FAD</name>
        <dbReference type="ChEBI" id="CHEBI:57692"/>
        <note>ligand shared between neighboring subunits</note>
    </ligand>
</feature>